<evidence type="ECO:0000313" key="3">
    <source>
        <dbReference type="Proteomes" id="UP000619486"/>
    </source>
</evidence>
<dbReference type="EMBL" id="BMQQ01000004">
    <property type="protein sequence ID" value="GGT24149.1"/>
    <property type="molecule type" value="Genomic_DNA"/>
</dbReference>
<gene>
    <name evidence="2" type="ORF">GCM10014713_16520</name>
</gene>
<reference evidence="2" key="2">
    <citation type="submission" date="2020-09" db="EMBL/GenBank/DDBJ databases">
        <authorList>
            <person name="Sun Q."/>
            <person name="Ohkuma M."/>
        </authorList>
    </citation>
    <scope>NUCLEOTIDE SEQUENCE</scope>
    <source>
        <strain evidence="2">JCM 3172</strain>
    </source>
</reference>
<reference evidence="2" key="1">
    <citation type="journal article" date="2014" name="Int. J. Syst. Evol. Microbiol.">
        <title>Complete genome sequence of Corynebacterium casei LMG S-19264T (=DSM 44701T), isolated from a smear-ripened cheese.</title>
        <authorList>
            <consortium name="US DOE Joint Genome Institute (JGI-PGF)"/>
            <person name="Walter F."/>
            <person name="Albersmeier A."/>
            <person name="Kalinowski J."/>
            <person name="Ruckert C."/>
        </authorList>
    </citation>
    <scope>NUCLEOTIDE SEQUENCE</scope>
    <source>
        <strain evidence="2">JCM 3172</strain>
    </source>
</reference>
<sequence>MHHTLLAGSDRAGSRTDSSASWPDLGAVGGGAGGRPGRVVQARPGRRAFVHHGGLAPGGRLTPARDPWGWCGVTPVGCGGGAGPWW</sequence>
<evidence type="ECO:0000313" key="2">
    <source>
        <dbReference type="EMBL" id="GGT24149.1"/>
    </source>
</evidence>
<comment type="caution">
    <text evidence="2">The sequence shown here is derived from an EMBL/GenBank/DDBJ whole genome shotgun (WGS) entry which is preliminary data.</text>
</comment>
<dbReference type="Proteomes" id="UP000619486">
    <property type="component" value="Unassembled WGS sequence"/>
</dbReference>
<feature type="compositionally biased region" description="Gly residues" evidence="1">
    <location>
        <begin position="27"/>
        <end position="36"/>
    </location>
</feature>
<evidence type="ECO:0000256" key="1">
    <source>
        <dbReference type="SAM" id="MobiDB-lite"/>
    </source>
</evidence>
<proteinExistence type="predicted"/>
<accession>A0A918GYM2</accession>
<protein>
    <submittedName>
        <fullName evidence="2">Uncharacterized protein</fullName>
    </submittedName>
</protein>
<dbReference type="AlphaFoldDB" id="A0A918GYM2"/>
<name>A0A918GYM2_9ACTN</name>
<feature type="region of interest" description="Disordered" evidence="1">
    <location>
        <begin position="1"/>
        <end position="39"/>
    </location>
</feature>
<keyword evidence="3" id="KW-1185">Reference proteome</keyword>
<organism evidence="2 3">
    <name type="scientific">Streptomyces purpureus</name>
    <dbReference type="NCBI Taxonomy" id="1951"/>
    <lineage>
        <taxon>Bacteria</taxon>
        <taxon>Bacillati</taxon>
        <taxon>Actinomycetota</taxon>
        <taxon>Actinomycetes</taxon>
        <taxon>Kitasatosporales</taxon>
        <taxon>Streptomycetaceae</taxon>
        <taxon>Streptomyces</taxon>
    </lineage>
</organism>